<accession>A0A2X2RPM1</accession>
<sequence length="50" mass="5686">MGLTVSILVCISIDSYVLNKFVPYLKETSYTLLPSVEKAKNDMYQLLSKQ</sequence>
<organism evidence="1 3">
    <name type="scientific">Capnocytophaga ochracea</name>
    <dbReference type="NCBI Taxonomy" id="1018"/>
    <lineage>
        <taxon>Bacteria</taxon>
        <taxon>Pseudomonadati</taxon>
        <taxon>Bacteroidota</taxon>
        <taxon>Flavobacteriia</taxon>
        <taxon>Flavobacteriales</taxon>
        <taxon>Flavobacteriaceae</taxon>
        <taxon>Capnocytophaga</taxon>
    </lineage>
</organism>
<name>A0A2X2RPM1_CAPOC</name>
<dbReference type="Proteomes" id="UP000276733">
    <property type="component" value="Unassembled WGS sequence"/>
</dbReference>
<reference evidence="2 4" key="2">
    <citation type="submission" date="2018-11" db="EMBL/GenBank/DDBJ databases">
        <authorList>
            <consortium name="Pathogen Informatics"/>
        </authorList>
    </citation>
    <scope>NUCLEOTIDE SEQUENCE [LARGE SCALE GENOMIC DNA]</scope>
    <source>
        <strain evidence="2 4">NCTC11458</strain>
    </source>
</reference>
<evidence type="ECO:0000313" key="4">
    <source>
        <dbReference type="Proteomes" id="UP000276733"/>
    </source>
</evidence>
<evidence type="ECO:0000313" key="3">
    <source>
        <dbReference type="Proteomes" id="UP000249891"/>
    </source>
</evidence>
<dbReference type="Proteomes" id="UP000249891">
    <property type="component" value="Unassembled WGS sequence"/>
</dbReference>
<dbReference type="AlphaFoldDB" id="A0A2X2RPM1"/>
<protein>
    <submittedName>
        <fullName evidence="1">Uncharacterized protein</fullName>
    </submittedName>
</protein>
<reference evidence="1 3" key="1">
    <citation type="submission" date="2018-06" db="EMBL/GenBank/DDBJ databases">
        <authorList>
            <consortium name="Pathogen Informatics"/>
            <person name="Doyle S."/>
        </authorList>
    </citation>
    <scope>NUCLEOTIDE SEQUENCE [LARGE SCALE GENOMIC DNA]</scope>
    <source>
        <strain evidence="1 3">NCTC11546</strain>
    </source>
</reference>
<dbReference type="EMBL" id="UYIQ01000001">
    <property type="protein sequence ID" value="VDG82214.1"/>
    <property type="molecule type" value="Genomic_DNA"/>
</dbReference>
<proteinExistence type="predicted"/>
<dbReference type="EMBL" id="UARG01000017">
    <property type="protein sequence ID" value="SQA78573.1"/>
    <property type="molecule type" value="Genomic_DNA"/>
</dbReference>
<gene>
    <name evidence="2" type="ORF">NCTC11458_01520</name>
    <name evidence="1" type="ORF">NCTC11546_01812</name>
</gene>
<evidence type="ECO:0000313" key="2">
    <source>
        <dbReference type="EMBL" id="VDG82214.1"/>
    </source>
</evidence>
<evidence type="ECO:0000313" key="1">
    <source>
        <dbReference type="EMBL" id="SQA78573.1"/>
    </source>
</evidence>